<accession>A0A3E1NU27</accession>
<dbReference type="OrthoDB" id="599464at2"/>
<evidence type="ECO:0000259" key="2">
    <source>
        <dbReference type="Pfam" id="PF19081"/>
    </source>
</evidence>
<reference evidence="4 5" key="1">
    <citation type="submission" date="2018-08" db="EMBL/GenBank/DDBJ databases">
        <title>Chitinophaga sp. K20C18050901, a novel bacterium isolated from forest soil.</title>
        <authorList>
            <person name="Wang C."/>
        </authorList>
    </citation>
    <scope>NUCLEOTIDE SEQUENCE [LARGE SCALE GENOMIC DNA]</scope>
    <source>
        <strain evidence="4 5">K20C18050901</strain>
    </source>
</reference>
<feature type="domain" description="HYR-like" evidence="3">
    <location>
        <begin position="1691"/>
        <end position="1765"/>
    </location>
</feature>
<proteinExistence type="predicted"/>
<protein>
    <submittedName>
        <fullName evidence="4">Gliding motility-associated C-terminal domain-containing protein</fullName>
    </submittedName>
</protein>
<keyword evidence="1" id="KW-0732">Signal</keyword>
<keyword evidence="5" id="KW-1185">Reference proteome</keyword>
<evidence type="ECO:0000313" key="4">
    <source>
        <dbReference type="EMBL" id="RFM31413.1"/>
    </source>
</evidence>
<feature type="domain" description="Ig-like" evidence="2">
    <location>
        <begin position="920"/>
        <end position="1002"/>
    </location>
</feature>
<dbReference type="Pfam" id="PF23237">
    <property type="entry name" value="HYR_4C"/>
    <property type="match status" value="1"/>
</dbReference>
<dbReference type="InterPro" id="IPR057078">
    <property type="entry name" value="HYR-4C"/>
</dbReference>
<dbReference type="EMBL" id="QTJV01000014">
    <property type="protein sequence ID" value="RFM31413.1"/>
    <property type="molecule type" value="Genomic_DNA"/>
</dbReference>
<dbReference type="Proteomes" id="UP000261174">
    <property type="component" value="Unassembled WGS sequence"/>
</dbReference>
<dbReference type="Pfam" id="PF13585">
    <property type="entry name" value="CHU_C"/>
    <property type="match status" value="1"/>
</dbReference>
<feature type="signal peptide" evidence="1">
    <location>
        <begin position="1"/>
        <end position="20"/>
    </location>
</feature>
<feature type="chain" id="PRO_5017723409" evidence="1">
    <location>
        <begin position="21"/>
        <end position="2383"/>
    </location>
</feature>
<organism evidence="4 5">
    <name type="scientific">Chitinophaga silvisoli</name>
    <dbReference type="NCBI Taxonomy" id="2291814"/>
    <lineage>
        <taxon>Bacteria</taxon>
        <taxon>Pseudomonadati</taxon>
        <taxon>Bacteroidota</taxon>
        <taxon>Chitinophagia</taxon>
        <taxon>Chitinophagales</taxon>
        <taxon>Chitinophagaceae</taxon>
        <taxon>Chitinophaga</taxon>
    </lineage>
</organism>
<dbReference type="Gene3D" id="2.60.40.10">
    <property type="entry name" value="Immunoglobulins"/>
    <property type="match status" value="1"/>
</dbReference>
<evidence type="ECO:0000256" key="1">
    <source>
        <dbReference type="SAM" id="SignalP"/>
    </source>
</evidence>
<dbReference type="InterPro" id="IPR044023">
    <property type="entry name" value="Ig_7"/>
</dbReference>
<dbReference type="InterPro" id="IPR013783">
    <property type="entry name" value="Ig-like_fold"/>
</dbReference>
<comment type="caution">
    <text evidence="4">The sequence shown here is derived from an EMBL/GenBank/DDBJ whole genome shotgun (WGS) entry which is preliminary data.</text>
</comment>
<dbReference type="RefSeq" id="WP_116856911.1">
    <property type="nucleotide sequence ID" value="NZ_QTJV01000014.1"/>
</dbReference>
<evidence type="ECO:0000259" key="3">
    <source>
        <dbReference type="Pfam" id="PF23237"/>
    </source>
</evidence>
<sequence>MKRFLFLFACLCVFSEIVSAQTIYMNVPDTVCMSTNNATSDQVKFTSINAYLASGQTGATVWTIQTPGGTDVDYSILYSASASTDKTAKLTSNALTLQFLAAGTYTLTAAMTYSNGTVYRKTMTLVAIDCTMPTCNGGNAVMPGFSEDFGTLASNASKKEYSPSSAVAYNYDGSGTIGMATNNYAISYTTHWANDWITASDHTGSNRGGMLVANADADSRIFYAKTISGLCKNSVYNFSAWLLNVDSSLAFTQNCPDYEYAGVTFQILNAADTSQVLGQYKTYALSMNLAGRQWQRYGGTFTVPSSVSDVVVRIKNDGKGGCGNNIAIDDIEFTYCSPVIATTIEGNSENLREVLCQGAPTILTSSYSPASYYTNAEYQWEMSDDGGVTWFNVPYGTANDDTLVITAGELVGTRNAAADYYFRVRLFESGSSSETCAAPSASVKLTILPMPQLTLTKSQVCAGAVVDLQASGGFDVFEWSDTSYQGPDRSIKLISDTTVTVYGIVKYGQDGIKECVDSNSATIKVDDEPVVEVGASPTSLCVGNRVNLFVNDILGTTADSILWYRGTPGAGQLLTDFTGQTSITYNPESATDNQFYVRVIQNSCEVTSAAITLTLTDIPLPDPGTNMFSCTSDNPTGRFVMTRSVAAGTKGSWQTIGLEGPGIAGVTGDINFDDYVVYNKNNPKAPLTMTTAGTTAYLQWKVQGTTNSSCVAYAYDTITYMGEATRAYVDSAMTQCGASNVFTMAANEPNIDLTGEFVETGKWTLISGTATIADSSAYNTKVTVPLGSYQDVKLQWSISNKAACGTTYDTVTLHYKDLPSATITPVTVCAAAGSFDLNPTAITGSPVYYAITGTMTGFTAVPTTPVTTWPVAVSFPATTAAGSYTFQLTISNDSLGCTNTIPFTVNVQSGSVDPTGVTVGSPVICQSGTTTLTVEGGSLAKNADGTDAANWVWYEGACGPGTSIGTGATITVPVSATTTYYVRAEGAAACAGSNCASSIVTVYDKPADAAAGADASHCSDSVFVMTANAPSIAAATGAWTVSSGTARIADTTSPTTTVYIKPGNTAILTWTITNGACITSDNVTLANYALSGIADAGVDTISQCNNNTFVMSATGTGTWSFLPGTAATIDNPNSATATITLPAGDTATAIWNATNGLCTSTDSIFLRNYAMPEDADAGAAQTHCNDSLFHMAAATSAYQGTWTVISGAATIADADKHNPTADVFVLVNTTATLQWVLNNGSCTGNPATVTLSNIGGVLGNSISADQVLCASETPATLNGTATVSGGDGTYAYQWQMSTTNAITGFYNVTTGTGGTTATYTPAALTADTVWIRRVVSSGCSGSSISNVVKLQRISTPPVVVSVPASKNASCQPGADFTTLFGSPVFSHAPYNNESLTVTYVDNTTNTDACTTIIMRTWTARDRCGLTATAQQTITVKDTTGPVFTTAAPANITVACDNIPAAVSLTANDLCSGSVTVAPTEERVDMAGVCTNNYYLVRKWVAVDNCGNASDTLKQIITVKDTTGPVFNMTQPANITVDCDKVPAAVTLTATDNCTAGTITVTPVDTRQNVSGSSCVNTYQITRTWTAADNCGNVSVLKQIITVVDTTRPVFSVTVRDTTINCDQLISLDQVTATDNCTANVKVTLNQTKVFLSTTCSNNYKLTRTWTATDACGNTATMKQVITVQDTTKPVFTVSPPGDTTVDCNAIPATPSNITATDNCSTAKISYTQSRQTIAGACASNYQLIRTWVAKDECGNTNTWKQTITVQDTTRPVIGTAPADATVACGGTIPAEATLYATDNCDPNFPKRAVMTTDPYTVDICNGYTITRRWNVTDACGNAAIEKVQVITVTACPKPQLDTALPVNCSDNPKFALRLLNKVNKPKFTLQSVYPASAVTAPLTQSSNVFDLNGAMQATFVVTDGVTGCVSDPVTYNLRYVDKPVLNLGNDTAICTGNSLTLDIGADNAGAGYGIKWSTGATTQQITVNAAGTYAATVTNNGCSATDSIRVTVHEPPAMQIRDTTICEGSTVKLNAYIQGATYAWSTGDTGPSIIVSTTGTYNVEVSLNGCTVSDDATVNVATPPDVTLTPDVAVCPDQAVQLEVEPDGGTVLWSDGSVAKTISVSKAGDYWVTVNKNGCVVTDTVSVTNKGDIGLDLGIDKDICAGGSVMLNATNDGAISYLWNDGTTDPVREVNTPGKYIVTVLDKYCNLTISDSINVTVAGIQAFSLGKDTTVCEGQVLTLNVSAGTGNSVKWQDGATTSWYVVTKAGYYTATIYNDCGAMTSGITVNYKTCNEKAAMVNAFTPNGDGNNDYFKPGVNGTMIDYDLSIFNRWGVLVYSSKDVSLGWDGRYKGVLVEEGTYLWIVNYRKARGGEKLTMKGSVTVIK</sequence>
<gene>
    <name evidence="4" type="ORF">DXN04_28965</name>
</gene>
<dbReference type="NCBIfam" id="TIGR04131">
    <property type="entry name" value="Bac_Flav_CTERM"/>
    <property type="match status" value="1"/>
</dbReference>
<dbReference type="Pfam" id="PF19081">
    <property type="entry name" value="Ig_7"/>
    <property type="match status" value="1"/>
</dbReference>
<dbReference type="InterPro" id="IPR026341">
    <property type="entry name" value="T9SS_type_B"/>
</dbReference>
<evidence type="ECO:0000313" key="5">
    <source>
        <dbReference type="Proteomes" id="UP000261174"/>
    </source>
</evidence>
<name>A0A3E1NU27_9BACT</name>